<dbReference type="OrthoDB" id="37659at2759"/>
<dbReference type="PANTHER" id="PTHR44229:SF8">
    <property type="entry name" value="ALCOHOL DEHYDROGENASE-RELATED"/>
    <property type="match status" value="1"/>
</dbReference>
<dbReference type="AlphaFoldDB" id="A0A8S3XR52"/>
<sequence length="249" mass="27769">MERTVNGKTIVVSGAADGIGYEIVANFLLKGAKLVIILDINQERGFKTEKILNEKYGDGKAVFIKCDVISDLESVTKRIFNEFNQVDVLVNNAGIADETSYLKTIEINLIAVIAWTEKFYEYMRKDKGGNGGTIMNISSIYGYRIIPYAPFYNATKFGVMGYSKSLGHSHNFEKTSVRVLTICPGVTKTNLVSSCKLRDIDVLTLFADDSYQKDWQNSDVVGREIVEVFQKADSGSSWVIERSLPAEEI</sequence>
<dbReference type="Pfam" id="PF00106">
    <property type="entry name" value="adh_short"/>
    <property type="match status" value="1"/>
</dbReference>
<dbReference type="GO" id="GO:0016616">
    <property type="term" value="F:oxidoreductase activity, acting on the CH-OH group of donors, NAD or NADP as acceptor"/>
    <property type="evidence" value="ECO:0007669"/>
    <property type="project" value="TreeGrafter"/>
</dbReference>
<dbReference type="PROSITE" id="PS00061">
    <property type="entry name" value="ADH_SHORT"/>
    <property type="match status" value="1"/>
</dbReference>
<gene>
    <name evidence="3" type="ORF">PAPOLLO_LOCUS19877</name>
</gene>
<accession>A0A8S3XR52</accession>
<dbReference type="Proteomes" id="UP000691718">
    <property type="component" value="Unassembled WGS sequence"/>
</dbReference>
<dbReference type="InterPro" id="IPR020904">
    <property type="entry name" value="Sc_DH/Rdtase_CS"/>
</dbReference>
<dbReference type="GO" id="GO:0005737">
    <property type="term" value="C:cytoplasm"/>
    <property type="evidence" value="ECO:0007669"/>
    <property type="project" value="TreeGrafter"/>
</dbReference>
<comment type="caution">
    <text evidence="3">The sequence shown here is derived from an EMBL/GenBank/DDBJ whole genome shotgun (WGS) entry which is preliminary data.</text>
</comment>
<organism evidence="3 4">
    <name type="scientific">Parnassius apollo</name>
    <name type="common">Apollo butterfly</name>
    <name type="synonym">Papilio apollo</name>
    <dbReference type="NCBI Taxonomy" id="110799"/>
    <lineage>
        <taxon>Eukaryota</taxon>
        <taxon>Metazoa</taxon>
        <taxon>Ecdysozoa</taxon>
        <taxon>Arthropoda</taxon>
        <taxon>Hexapoda</taxon>
        <taxon>Insecta</taxon>
        <taxon>Pterygota</taxon>
        <taxon>Neoptera</taxon>
        <taxon>Endopterygota</taxon>
        <taxon>Lepidoptera</taxon>
        <taxon>Glossata</taxon>
        <taxon>Ditrysia</taxon>
        <taxon>Papilionoidea</taxon>
        <taxon>Papilionidae</taxon>
        <taxon>Parnassiinae</taxon>
        <taxon>Parnassini</taxon>
        <taxon>Parnassius</taxon>
        <taxon>Parnassius</taxon>
    </lineage>
</organism>
<evidence type="ECO:0000256" key="1">
    <source>
        <dbReference type="ARBA" id="ARBA00006484"/>
    </source>
</evidence>
<dbReference type="EMBL" id="CAJQZP010001228">
    <property type="protein sequence ID" value="CAG5032342.1"/>
    <property type="molecule type" value="Genomic_DNA"/>
</dbReference>
<dbReference type="InterPro" id="IPR002347">
    <property type="entry name" value="SDR_fam"/>
</dbReference>
<reference evidence="3" key="1">
    <citation type="submission" date="2021-04" db="EMBL/GenBank/DDBJ databases">
        <authorList>
            <person name="Tunstrom K."/>
        </authorList>
    </citation>
    <scope>NUCLEOTIDE SEQUENCE</scope>
</reference>
<keyword evidence="2" id="KW-0560">Oxidoreductase</keyword>
<dbReference type="PANTHER" id="PTHR44229">
    <property type="entry name" value="15-HYDROXYPROSTAGLANDIN DEHYDROGENASE [NAD(+)]"/>
    <property type="match status" value="1"/>
</dbReference>
<evidence type="ECO:0000313" key="3">
    <source>
        <dbReference type="EMBL" id="CAG5032342.1"/>
    </source>
</evidence>
<comment type="similarity">
    <text evidence="1">Belongs to the short-chain dehydrogenases/reductases (SDR) family.</text>
</comment>
<evidence type="ECO:0000313" key="4">
    <source>
        <dbReference type="Proteomes" id="UP000691718"/>
    </source>
</evidence>
<evidence type="ECO:0000256" key="2">
    <source>
        <dbReference type="ARBA" id="ARBA00023002"/>
    </source>
</evidence>
<proteinExistence type="inferred from homology"/>
<name>A0A8S3XR52_PARAO</name>
<keyword evidence="4" id="KW-1185">Reference proteome</keyword>
<protein>
    <submittedName>
        <fullName evidence="3">(apollo) hypothetical protein</fullName>
    </submittedName>
</protein>